<dbReference type="Proteomes" id="UP001153069">
    <property type="component" value="Unassembled WGS sequence"/>
</dbReference>
<feature type="region of interest" description="Disordered" evidence="1">
    <location>
        <begin position="634"/>
        <end position="653"/>
    </location>
</feature>
<evidence type="ECO:0000313" key="3">
    <source>
        <dbReference type="EMBL" id="CAB9527393.1"/>
    </source>
</evidence>
<feature type="compositionally biased region" description="Basic residues" evidence="1">
    <location>
        <begin position="710"/>
        <end position="725"/>
    </location>
</feature>
<protein>
    <recommendedName>
        <fullName evidence="2">DUF6824 domain-containing protein</fullName>
    </recommendedName>
</protein>
<feature type="region of interest" description="Disordered" evidence="1">
    <location>
        <begin position="1"/>
        <end position="29"/>
    </location>
</feature>
<feature type="compositionally biased region" description="Low complexity" evidence="1">
    <location>
        <begin position="212"/>
        <end position="224"/>
    </location>
</feature>
<dbReference type="AlphaFoldDB" id="A0A9N8HU37"/>
<reference evidence="3" key="1">
    <citation type="submission" date="2020-06" db="EMBL/GenBank/DDBJ databases">
        <authorList>
            <consortium name="Plant Systems Biology data submission"/>
        </authorList>
    </citation>
    <scope>NUCLEOTIDE SEQUENCE</scope>
    <source>
        <strain evidence="3">D6</strain>
    </source>
</reference>
<accession>A0A9N8HU37</accession>
<organism evidence="3 4">
    <name type="scientific">Seminavis robusta</name>
    <dbReference type="NCBI Taxonomy" id="568900"/>
    <lineage>
        <taxon>Eukaryota</taxon>
        <taxon>Sar</taxon>
        <taxon>Stramenopiles</taxon>
        <taxon>Ochrophyta</taxon>
        <taxon>Bacillariophyta</taxon>
        <taxon>Bacillariophyceae</taxon>
        <taxon>Bacillariophycidae</taxon>
        <taxon>Naviculales</taxon>
        <taxon>Naviculaceae</taxon>
        <taxon>Seminavis</taxon>
    </lineage>
</organism>
<proteinExistence type="predicted"/>
<feature type="region of interest" description="Disordered" evidence="1">
    <location>
        <begin position="695"/>
        <end position="733"/>
    </location>
</feature>
<feature type="region of interest" description="Disordered" evidence="1">
    <location>
        <begin position="186"/>
        <end position="235"/>
    </location>
</feature>
<feature type="domain" description="DUF6824" evidence="2">
    <location>
        <begin position="741"/>
        <end position="822"/>
    </location>
</feature>
<feature type="region of interest" description="Disordered" evidence="1">
    <location>
        <begin position="82"/>
        <end position="121"/>
    </location>
</feature>
<evidence type="ECO:0000313" key="4">
    <source>
        <dbReference type="Proteomes" id="UP001153069"/>
    </source>
</evidence>
<gene>
    <name evidence="3" type="ORF">SEMRO_1988_G309630.1</name>
</gene>
<feature type="compositionally biased region" description="Basic and acidic residues" evidence="1">
    <location>
        <begin position="634"/>
        <end position="647"/>
    </location>
</feature>
<name>A0A9N8HU37_9STRA</name>
<feature type="compositionally biased region" description="Polar residues" evidence="1">
    <location>
        <begin position="1"/>
        <end position="12"/>
    </location>
</feature>
<dbReference type="InterPro" id="IPR049227">
    <property type="entry name" value="DUF6824"/>
</dbReference>
<dbReference type="Pfam" id="PF20710">
    <property type="entry name" value="DUF6824"/>
    <property type="match status" value="1"/>
</dbReference>
<comment type="caution">
    <text evidence="3">The sequence shown here is derived from an EMBL/GenBank/DDBJ whole genome shotgun (WGS) entry which is preliminary data.</text>
</comment>
<dbReference type="EMBL" id="CAICTM010001986">
    <property type="protein sequence ID" value="CAB9527393.1"/>
    <property type="molecule type" value="Genomic_DNA"/>
</dbReference>
<evidence type="ECO:0000256" key="1">
    <source>
        <dbReference type="SAM" id="MobiDB-lite"/>
    </source>
</evidence>
<keyword evidence="4" id="KW-1185">Reference proteome</keyword>
<feature type="region of interest" description="Disordered" evidence="1">
    <location>
        <begin position="815"/>
        <end position="850"/>
    </location>
</feature>
<sequence length="850" mass="92507">MSSSGVSKTTGINAMKNDNYETSNLPSEQGAEEYRYLQGGTGTTSITTTNYQEQVQQEMAGLVSFANPITGTTTIIELQHSAMATHRSSKTSTDTTSGDSKKQQPRKPSLLGASDRPTKMTCRQTTPYFLLKNNNKKQPQDDAMTRIAETARRMSVEQPPIVLGQESTGSKLQQFLGDVYKQQLEQQQQRQPLKRSNSCQEFQSHDSSKQEFASSDFASSDTAAGSQLTKPGIVKRNRSSCPSIGSLFQSADFEDIQNAFPSIDWATEITNNNGLELQEPTASTMPNPINNPQLRNVFRPALLRRSSSCPSLVLGPMFQTVDTVGFASADIAQDVEQLFLGSAMVPRPQLQFGRSGPSLNLVMDATSPFASVDLLHHPMMRTVDNDPAAAKTEDSLGAARRSDFDSIDTMKRPIFNFKSVDGEPFSHSNETANNAKSPPTVFSFVEKHSNTAVGKQLPTSSDPSACGACGAAAPAGAKFCPECGCKIEAAKNNQQHPSPVAKPSAVNNNQFHGPGAAGAAFYGANSLLNRAMTEATTTGNKTATASADIGPASEFRSMDMLADLMISVDFGAAKKPTPDAFRSIDMLSQIMPSSDFSVFGNNAYEHIPERTMDGGSKLPNTLHIGILELREYSPAEPPMKDNGDKKPASIPQGFGSFVQWGKSRLDQSNEATVGPSGGDASSDWFGKYAHHLTNPLAGSAPSTPKLALGTKKKKAQSAGGSKRKRREEPEVKKYHEKTELDILCGRGTLCNTWKGNNHYRAVVDEAKPTYNTLDRHEKTIMSLAIVDRMIGEGRRFLKKDKNGWFEITRAAAREKAAQALREENTAEAREEKRKRYPAEKYKKPKKPKDP</sequence>
<evidence type="ECO:0000259" key="2">
    <source>
        <dbReference type="Pfam" id="PF20710"/>
    </source>
</evidence>